<reference evidence="2" key="1">
    <citation type="submission" date="2021-06" db="EMBL/GenBank/DDBJ databases">
        <authorList>
            <person name="Kallberg Y."/>
            <person name="Tangrot J."/>
            <person name="Rosling A."/>
        </authorList>
    </citation>
    <scope>NUCLEOTIDE SEQUENCE</scope>
    <source>
        <strain evidence="2">MA453B</strain>
    </source>
</reference>
<accession>A0A9N9JJ50</accession>
<feature type="non-terminal residue" evidence="2">
    <location>
        <position position="55"/>
    </location>
</feature>
<protein>
    <submittedName>
        <fullName evidence="2">28469_t:CDS:1</fullName>
    </submittedName>
</protein>
<sequence>MTHPSQLHQKVALIPKYDFKGDFKNDENNNRNNKQQTLQKIKAKVSTVYTRKRNQ</sequence>
<evidence type="ECO:0000256" key="1">
    <source>
        <dbReference type="SAM" id="MobiDB-lite"/>
    </source>
</evidence>
<dbReference type="EMBL" id="CAJVPY010022096">
    <property type="protein sequence ID" value="CAG8781786.1"/>
    <property type="molecule type" value="Genomic_DNA"/>
</dbReference>
<gene>
    <name evidence="2" type="ORF">DERYTH_LOCUS19734</name>
</gene>
<keyword evidence="3" id="KW-1185">Reference proteome</keyword>
<feature type="region of interest" description="Disordered" evidence="1">
    <location>
        <begin position="21"/>
        <end position="55"/>
    </location>
</feature>
<comment type="caution">
    <text evidence="2">The sequence shown here is derived from an EMBL/GenBank/DDBJ whole genome shotgun (WGS) entry which is preliminary data.</text>
</comment>
<evidence type="ECO:0000313" key="2">
    <source>
        <dbReference type="EMBL" id="CAG8781786.1"/>
    </source>
</evidence>
<proteinExistence type="predicted"/>
<dbReference type="AlphaFoldDB" id="A0A9N9JJ50"/>
<name>A0A9N9JJ50_9GLOM</name>
<dbReference type="Proteomes" id="UP000789405">
    <property type="component" value="Unassembled WGS sequence"/>
</dbReference>
<evidence type="ECO:0000313" key="3">
    <source>
        <dbReference type="Proteomes" id="UP000789405"/>
    </source>
</evidence>
<organism evidence="2 3">
    <name type="scientific">Dentiscutata erythropus</name>
    <dbReference type="NCBI Taxonomy" id="1348616"/>
    <lineage>
        <taxon>Eukaryota</taxon>
        <taxon>Fungi</taxon>
        <taxon>Fungi incertae sedis</taxon>
        <taxon>Mucoromycota</taxon>
        <taxon>Glomeromycotina</taxon>
        <taxon>Glomeromycetes</taxon>
        <taxon>Diversisporales</taxon>
        <taxon>Gigasporaceae</taxon>
        <taxon>Dentiscutata</taxon>
    </lineage>
</organism>